<comment type="cofactor">
    <cofactor evidence="1 4">
        <name>pyridoxal 5'-phosphate</name>
        <dbReference type="ChEBI" id="CHEBI:597326"/>
    </cofactor>
</comment>
<dbReference type="PROSITE" id="PS00868">
    <property type="entry name" value="CYS_MET_METAB_PP"/>
    <property type="match status" value="1"/>
</dbReference>
<dbReference type="EMBL" id="JBHUHQ010000015">
    <property type="protein sequence ID" value="MFD2044596.1"/>
    <property type="molecule type" value="Genomic_DNA"/>
</dbReference>
<accession>A0ABW4W0L4</accession>
<dbReference type="InterPro" id="IPR054542">
    <property type="entry name" value="Cys_met_metab_PP"/>
</dbReference>
<gene>
    <name evidence="5" type="ORF">ACFSJF_09985</name>
</gene>
<evidence type="ECO:0000313" key="5">
    <source>
        <dbReference type="EMBL" id="MFD2044596.1"/>
    </source>
</evidence>
<dbReference type="Gene3D" id="3.40.640.10">
    <property type="entry name" value="Type I PLP-dependent aspartate aminotransferase-like (Major domain)"/>
    <property type="match status" value="1"/>
</dbReference>
<evidence type="ECO:0000256" key="4">
    <source>
        <dbReference type="RuleBase" id="RU362118"/>
    </source>
</evidence>
<dbReference type="InterPro" id="IPR015424">
    <property type="entry name" value="PyrdxlP-dep_Trfase"/>
</dbReference>
<evidence type="ECO:0000313" key="6">
    <source>
        <dbReference type="Proteomes" id="UP001597383"/>
    </source>
</evidence>
<dbReference type="InterPro" id="IPR000277">
    <property type="entry name" value="Cys/Met-Metab_PyrdxlP-dep_enz"/>
</dbReference>
<keyword evidence="3 4" id="KW-0663">Pyridoxal phosphate</keyword>
<organism evidence="5 6">
    <name type="scientific">Ornithinibacillus salinisoli</name>
    <dbReference type="NCBI Taxonomy" id="1848459"/>
    <lineage>
        <taxon>Bacteria</taxon>
        <taxon>Bacillati</taxon>
        <taxon>Bacillota</taxon>
        <taxon>Bacilli</taxon>
        <taxon>Bacillales</taxon>
        <taxon>Bacillaceae</taxon>
        <taxon>Ornithinibacillus</taxon>
    </lineage>
</organism>
<evidence type="ECO:0000256" key="2">
    <source>
        <dbReference type="ARBA" id="ARBA00009077"/>
    </source>
</evidence>
<protein>
    <submittedName>
        <fullName evidence="5">Trans-sulfuration enzyme family protein</fullName>
    </submittedName>
</protein>
<keyword evidence="6" id="KW-1185">Reference proteome</keyword>
<dbReference type="PANTHER" id="PTHR11808">
    <property type="entry name" value="TRANS-SULFURATION ENZYME FAMILY MEMBER"/>
    <property type="match status" value="1"/>
</dbReference>
<dbReference type="PIRSF" id="PIRSF001434">
    <property type="entry name" value="CGS"/>
    <property type="match status" value="1"/>
</dbReference>
<dbReference type="RefSeq" id="WP_377556174.1">
    <property type="nucleotide sequence ID" value="NZ_JBHUHQ010000015.1"/>
</dbReference>
<evidence type="ECO:0000256" key="1">
    <source>
        <dbReference type="ARBA" id="ARBA00001933"/>
    </source>
</evidence>
<dbReference type="InterPro" id="IPR015422">
    <property type="entry name" value="PyrdxlP-dep_Trfase_small"/>
</dbReference>
<dbReference type="Proteomes" id="UP001597383">
    <property type="component" value="Unassembled WGS sequence"/>
</dbReference>
<proteinExistence type="inferred from homology"/>
<dbReference type="SUPFAM" id="SSF53383">
    <property type="entry name" value="PLP-dependent transferases"/>
    <property type="match status" value="1"/>
</dbReference>
<dbReference type="InterPro" id="IPR015421">
    <property type="entry name" value="PyrdxlP-dep_Trfase_major"/>
</dbReference>
<name>A0ABW4W0L4_9BACI</name>
<evidence type="ECO:0000256" key="3">
    <source>
        <dbReference type="ARBA" id="ARBA00022898"/>
    </source>
</evidence>
<comment type="similarity">
    <text evidence="2 4">Belongs to the trans-sulfuration enzymes family.</text>
</comment>
<sequence>MSHWNFNTQAIHSEQYPDKKTGAISQPIIPAVAYSFEDADTAVAVVSGEKEGSYYGRYGNPTTRTLEKKVAALEGAEDALGVSSGMAAISIALMANLRAGDHVVVTKDVYGGTHKFLCNIASRYDMQYDFVDCTNLDSIENAIRQETRAIYIETPSNPSLTLIEIEAVAEITKRYNIVLIVDNTFMTPYLQKPLELGADIVVHSATKYLNGHGDVIAGIICGKKAVIDYMRKNIMGDLGQNLNAWESFLILRGIKTLGVRLDRHCSNAQQVAEFLDTHPLVDHVYYPGLKSHPQHHLAKQQMKRMGGIVSFEVKGGVQAGKDFIRALKIAMISFSLGDPETLVQHPASMTHSSIPENELDNFGIAKGLIRLSVGLEDVEDIISDLEQALKVISITVKN</sequence>
<dbReference type="Gene3D" id="3.90.1150.10">
    <property type="entry name" value="Aspartate Aminotransferase, domain 1"/>
    <property type="match status" value="1"/>
</dbReference>
<dbReference type="Pfam" id="PF01053">
    <property type="entry name" value="Cys_Met_Meta_PP"/>
    <property type="match status" value="1"/>
</dbReference>
<reference evidence="6" key="1">
    <citation type="journal article" date="2019" name="Int. J. Syst. Evol. Microbiol.">
        <title>The Global Catalogue of Microorganisms (GCM) 10K type strain sequencing project: providing services to taxonomists for standard genome sequencing and annotation.</title>
        <authorList>
            <consortium name="The Broad Institute Genomics Platform"/>
            <consortium name="The Broad Institute Genome Sequencing Center for Infectious Disease"/>
            <person name="Wu L."/>
            <person name="Ma J."/>
        </authorList>
    </citation>
    <scope>NUCLEOTIDE SEQUENCE [LARGE SCALE GENOMIC DNA]</scope>
    <source>
        <strain evidence="6">R28</strain>
    </source>
</reference>
<dbReference type="CDD" id="cd00614">
    <property type="entry name" value="CGS_like"/>
    <property type="match status" value="1"/>
</dbReference>
<comment type="caution">
    <text evidence="5">The sequence shown here is derived from an EMBL/GenBank/DDBJ whole genome shotgun (WGS) entry which is preliminary data.</text>
</comment>